<gene>
    <name evidence="1" type="ORF">ACFOZ9_01530</name>
</gene>
<reference evidence="2" key="1">
    <citation type="journal article" date="2019" name="Int. J. Syst. Evol. Microbiol.">
        <title>The Global Catalogue of Microorganisms (GCM) 10K type strain sequencing project: providing services to taxonomists for standard genome sequencing and annotation.</title>
        <authorList>
            <consortium name="The Broad Institute Genomics Platform"/>
            <consortium name="The Broad Institute Genome Sequencing Center for Infectious Disease"/>
            <person name="Wu L."/>
            <person name="Ma J."/>
        </authorList>
    </citation>
    <scope>NUCLEOTIDE SEQUENCE [LARGE SCALE GENOMIC DNA]</scope>
    <source>
        <strain evidence="2">CCUG 56029</strain>
    </source>
</reference>
<name>A0ABV8XJ02_9DEIO</name>
<protein>
    <submittedName>
        <fullName evidence="1">Uncharacterized protein</fullName>
    </submittedName>
</protein>
<sequence>MLIEELRTKLGTINYANASEYFDAFGQVGDWNEEQVLEWIQIFAEQDTDDYTGLAWDIVQLIEDNVGPDGLEKLKKLSSYWAQIAVHGM</sequence>
<proteinExistence type="predicted"/>
<evidence type="ECO:0000313" key="2">
    <source>
        <dbReference type="Proteomes" id="UP001595998"/>
    </source>
</evidence>
<evidence type="ECO:0000313" key="1">
    <source>
        <dbReference type="EMBL" id="MFC4424874.1"/>
    </source>
</evidence>
<organism evidence="1 2">
    <name type="scientific">Deinococcus navajonensis</name>
    <dbReference type="NCBI Taxonomy" id="309884"/>
    <lineage>
        <taxon>Bacteria</taxon>
        <taxon>Thermotogati</taxon>
        <taxon>Deinococcota</taxon>
        <taxon>Deinococci</taxon>
        <taxon>Deinococcales</taxon>
        <taxon>Deinococcaceae</taxon>
        <taxon>Deinococcus</taxon>
    </lineage>
</organism>
<comment type="caution">
    <text evidence="1">The sequence shown here is derived from an EMBL/GenBank/DDBJ whole genome shotgun (WGS) entry which is preliminary data.</text>
</comment>
<dbReference type="EMBL" id="JBHSEH010000004">
    <property type="protein sequence ID" value="MFC4424874.1"/>
    <property type="molecule type" value="Genomic_DNA"/>
</dbReference>
<keyword evidence="2" id="KW-1185">Reference proteome</keyword>
<accession>A0ABV8XJ02</accession>
<dbReference type="RefSeq" id="WP_380035534.1">
    <property type="nucleotide sequence ID" value="NZ_JBHSEH010000004.1"/>
</dbReference>
<dbReference type="Proteomes" id="UP001595998">
    <property type="component" value="Unassembled WGS sequence"/>
</dbReference>